<evidence type="ECO:0000313" key="2">
    <source>
        <dbReference type="Proteomes" id="UP000308730"/>
    </source>
</evidence>
<dbReference type="PANTHER" id="PTHR33481">
    <property type="entry name" value="REVERSE TRANSCRIPTASE"/>
    <property type="match status" value="1"/>
</dbReference>
<sequence length="197" mass="22161">FIKDAWSKNKVAAALCLDVQAAFPNTVKEVLLHNMRMHRVPTNYVRFVENKLTNRTTSLHFDDFTSDQIPTINGTTQGCPGAMEEYKYYNADKFVALYWKRVPSDPDLPPFIIHRPNPDGSTTPVTIKVVPSHKFLGVILDSKLNWKLHEAKAIASATWWTAQIAQLGRVGGGIPAKYLRKLYLTVAVPRFSYGADV</sequence>
<dbReference type="OrthoDB" id="2800937at2759"/>
<evidence type="ECO:0000313" key="1">
    <source>
        <dbReference type="EMBL" id="THH12953.1"/>
    </source>
</evidence>
<accession>A0A4V6S1D3</accession>
<name>A0A4V6S1D3_9APHY</name>
<proteinExistence type="predicted"/>
<organism evidence="1 2">
    <name type="scientific">Antrodiella citrinella</name>
    <dbReference type="NCBI Taxonomy" id="2447956"/>
    <lineage>
        <taxon>Eukaryota</taxon>
        <taxon>Fungi</taxon>
        <taxon>Dikarya</taxon>
        <taxon>Basidiomycota</taxon>
        <taxon>Agaricomycotina</taxon>
        <taxon>Agaricomycetes</taxon>
        <taxon>Polyporales</taxon>
        <taxon>Steccherinaceae</taxon>
        <taxon>Antrodiella</taxon>
    </lineage>
</organism>
<dbReference type="EMBL" id="SGPM01001142">
    <property type="protein sequence ID" value="THH12953.1"/>
    <property type="molecule type" value="Genomic_DNA"/>
</dbReference>
<dbReference type="PANTHER" id="PTHR33481:SF1">
    <property type="entry name" value="ENDONUCLEASE_EXONUCLEASE_PHOSPHATASE DOMAIN-CONTAINING PROTEIN-RELATED"/>
    <property type="match status" value="1"/>
</dbReference>
<gene>
    <name evidence="1" type="ORF">EUX98_g9772</name>
</gene>
<feature type="non-terminal residue" evidence="1">
    <location>
        <position position="1"/>
    </location>
</feature>
<evidence type="ECO:0008006" key="3">
    <source>
        <dbReference type="Google" id="ProtNLM"/>
    </source>
</evidence>
<protein>
    <recommendedName>
        <fullName evidence="3">Reverse transcriptase domain-containing protein</fullName>
    </recommendedName>
</protein>
<reference evidence="1 2" key="1">
    <citation type="submission" date="2019-02" db="EMBL/GenBank/DDBJ databases">
        <title>Genome sequencing of the rare red list fungi Antrodiella citrinella (Flaviporus citrinellus).</title>
        <authorList>
            <person name="Buettner E."/>
            <person name="Kellner H."/>
        </authorList>
    </citation>
    <scope>NUCLEOTIDE SEQUENCE [LARGE SCALE GENOMIC DNA]</scope>
    <source>
        <strain evidence="1 2">DSM 108506</strain>
    </source>
</reference>
<dbReference type="AlphaFoldDB" id="A0A4V6S1D3"/>
<comment type="caution">
    <text evidence="1">The sequence shown here is derived from an EMBL/GenBank/DDBJ whole genome shotgun (WGS) entry which is preliminary data.</text>
</comment>
<keyword evidence="2" id="KW-1185">Reference proteome</keyword>
<dbReference type="Proteomes" id="UP000308730">
    <property type="component" value="Unassembled WGS sequence"/>
</dbReference>